<dbReference type="VEuPathDB" id="FungiDB:CJI96_0004470"/>
<dbReference type="VEuPathDB" id="FungiDB:CJI97_004771"/>
<proteinExistence type="inferred from homology"/>
<dbReference type="PRINTS" id="PR00081">
    <property type="entry name" value="GDHRDH"/>
</dbReference>
<comment type="similarity">
    <text evidence="1 3">Belongs to the short-chain dehydrogenases/reductases (SDR) family.</text>
</comment>
<keyword evidence="2" id="KW-0560">Oxidoreductase</keyword>
<comment type="caution">
    <text evidence="4">The sequence shown here is derived from an EMBL/GenBank/DDBJ whole genome shotgun (WGS) entry which is preliminary data.</text>
</comment>
<accession>A0A0L0NR98</accession>
<dbReference type="GO" id="GO:0016616">
    <property type="term" value="F:oxidoreductase activity, acting on the CH-OH group of donors, NAD or NADP as acceptor"/>
    <property type="evidence" value="ECO:0007669"/>
    <property type="project" value="TreeGrafter"/>
</dbReference>
<evidence type="ECO:0000256" key="1">
    <source>
        <dbReference type="ARBA" id="ARBA00006484"/>
    </source>
</evidence>
<evidence type="ECO:0000256" key="3">
    <source>
        <dbReference type="RuleBase" id="RU000363"/>
    </source>
</evidence>
<dbReference type="InterPro" id="IPR036291">
    <property type="entry name" value="NAD(P)-bd_dom_sf"/>
</dbReference>
<dbReference type="VEuPathDB" id="FungiDB:QG37_07336"/>
<protein>
    <recommendedName>
        <fullName evidence="6">3-oxoacyl-[acyl-carrier-protein] reductase</fullName>
    </recommendedName>
</protein>
<organism evidence="4 5">
    <name type="scientific">Candidozyma auris</name>
    <name type="common">Yeast</name>
    <name type="synonym">Candida auris</name>
    <dbReference type="NCBI Taxonomy" id="498019"/>
    <lineage>
        <taxon>Eukaryota</taxon>
        <taxon>Fungi</taxon>
        <taxon>Dikarya</taxon>
        <taxon>Ascomycota</taxon>
        <taxon>Saccharomycotina</taxon>
        <taxon>Pichiomycetes</taxon>
        <taxon>Metschnikowiaceae</taxon>
        <taxon>Candidozyma</taxon>
    </lineage>
</organism>
<evidence type="ECO:0000313" key="5">
    <source>
        <dbReference type="Proteomes" id="UP000037122"/>
    </source>
</evidence>
<dbReference type="Gene3D" id="3.40.50.720">
    <property type="entry name" value="NAD(P)-binding Rossmann-like Domain"/>
    <property type="match status" value="1"/>
</dbReference>
<dbReference type="VEuPathDB" id="FungiDB:CJJ07_002155"/>
<evidence type="ECO:0000256" key="2">
    <source>
        <dbReference type="ARBA" id="ARBA00023002"/>
    </source>
</evidence>
<dbReference type="Pfam" id="PF00106">
    <property type="entry name" value="adh_short"/>
    <property type="match status" value="1"/>
</dbReference>
<dbReference type="EMBL" id="LGST01000057">
    <property type="protein sequence ID" value="KND96210.1"/>
    <property type="molecule type" value="Genomic_DNA"/>
</dbReference>
<dbReference type="VEuPathDB" id="FungiDB:CJJ09_004694"/>
<gene>
    <name evidence="4" type="ORF">QG37_07336</name>
</gene>
<dbReference type="AlphaFoldDB" id="A0A0L0NR98"/>
<dbReference type="CDD" id="cd05339">
    <property type="entry name" value="17beta-HSDXI-like_SDR_c"/>
    <property type="match status" value="1"/>
</dbReference>
<dbReference type="VEuPathDB" id="FungiDB:B9J08_004681"/>
<dbReference type="SUPFAM" id="SSF51735">
    <property type="entry name" value="NAD(P)-binding Rossmann-fold domains"/>
    <property type="match status" value="1"/>
</dbReference>
<dbReference type="InterPro" id="IPR002347">
    <property type="entry name" value="SDR_fam"/>
</dbReference>
<dbReference type="PANTHER" id="PTHR24322">
    <property type="entry name" value="PKSB"/>
    <property type="match status" value="1"/>
</dbReference>
<reference evidence="5" key="1">
    <citation type="journal article" date="2015" name="BMC Genomics">
        <title>Draft genome of a commonly misdiagnosed multidrug resistant pathogen Candida auris.</title>
        <authorList>
            <person name="Chatterjee S."/>
            <person name="Alampalli S.V."/>
            <person name="Nageshan R.K."/>
            <person name="Chettiar S.T."/>
            <person name="Joshi S."/>
            <person name="Tatu U.S."/>
        </authorList>
    </citation>
    <scope>NUCLEOTIDE SEQUENCE [LARGE SCALE GENOMIC DNA]</scope>
    <source>
        <strain evidence="5">6684</strain>
    </source>
</reference>
<evidence type="ECO:0000313" key="4">
    <source>
        <dbReference type="EMBL" id="KND96210.1"/>
    </source>
</evidence>
<dbReference type="PANTHER" id="PTHR24322:SF736">
    <property type="entry name" value="RETINOL DEHYDROGENASE 10"/>
    <property type="match status" value="1"/>
</dbReference>
<name>A0A0L0NR98_CANAR</name>
<evidence type="ECO:0008006" key="6">
    <source>
        <dbReference type="Google" id="ProtNLM"/>
    </source>
</evidence>
<dbReference type="Proteomes" id="UP000037122">
    <property type="component" value="Unassembled WGS sequence"/>
</dbReference>
<sequence>MTSFPSKCFYFIHGQLRKASHLVVGHTLDVKKDVVVVTGGSSGLGKEIAAQFAATGVKVAVMDIITPLAESEIPYVQYFKCDVGDEDDVKTCYDSICGTVGRPTVLVNNAAIATGKMLSELSCDEIRQTIRVNLLLSFYTIKKFLPSMQQQKRGYIVTIGSVLGYMSPAQLSAYGASKAALIALHELITYELGAPLLCAHGVKTLLICPGKMKTPMFDSVATSWRWIAPELEPAYVARSIIEALQHGRRGEIKLPFYANFLPLFRAMPWPITELARHVSGIDDSMRRFGNTIECREDNLTGSIVGNVDLKY</sequence>
<dbReference type="PRINTS" id="PR00080">
    <property type="entry name" value="SDRFAMILY"/>
</dbReference>